<keyword evidence="4" id="KW-1185">Reference proteome</keyword>
<evidence type="ECO:0000313" key="3">
    <source>
        <dbReference type="EMBL" id="EQC25119.1"/>
    </source>
</evidence>
<feature type="domain" description="FHA" evidence="2">
    <location>
        <begin position="136"/>
        <end position="193"/>
    </location>
</feature>
<dbReference type="PROSITE" id="PS50006">
    <property type="entry name" value="FHA_DOMAIN"/>
    <property type="match status" value="1"/>
</dbReference>
<dbReference type="Pfam" id="PF00498">
    <property type="entry name" value="FHA"/>
    <property type="match status" value="1"/>
</dbReference>
<dbReference type="SMART" id="SM00240">
    <property type="entry name" value="FHA"/>
    <property type="match status" value="1"/>
</dbReference>
<proteinExistence type="predicted"/>
<dbReference type="OMA" id="NDNPIKP"/>
<feature type="compositionally biased region" description="Low complexity" evidence="1">
    <location>
        <begin position="28"/>
        <end position="37"/>
    </location>
</feature>
<dbReference type="SUPFAM" id="SSF49879">
    <property type="entry name" value="SMAD/FHA domain"/>
    <property type="match status" value="1"/>
</dbReference>
<evidence type="ECO:0000256" key="1">
    <source>
        <dbReference type="SAM" id="MobiDB-lite"/>
    </source>
</evidence>
<dbReference type="Proteomes" id="UP000030762">
    <property type="component" value="Unassembled WGS sequence"/>
</dbReference>
<dbReference type="eggNOG" id="ENOG502S7MG">
    <property type="taxonomic scope" value="Eukaryota"/>
</dbReference>
<dbReference type="VEuPathDB" id="FungiDB:SDRG_16998"/>
<feature type="compositionally biased region" description="Low complexity" evidence="1">
    <location>
        <begin position="10"/>
        <end position="19"/>
    </location>
</feature>
<name>T0PIC4_SAPDV</name>
<organism evidence="3 4">
    <name type="scientific">Saprolegnia diclina (strain VS20)</name>
    <dbReference type="NCBI Taxonomy" id="1156394"/>
    <lineage>
        <taxon>Eukaryota</taxon>
        <taxon>Sar</taxon>
        <taxon>Stramenopiles</taxon>
        <taxon>Oomycota</taxon>
        <taxon>Saprolegniomycetes</taxon>
        <taxon>Saprolegniales</taxon>
        <taxon>Saprolegniaceae</taxon>
        <taxon>Saprolegnia</taxon>
    </lineage>
</organism>
<dbReference type="GeneID" id="19957725"/>
<dbReference type="InterPro" id="IPR008984">
    <property type="entry name" value="SMAD_FHA_dom_sf"/>
</dbReference>
<dbReference type="InParanoid" id="T0PIC4"/>
<dbReference type="AlphaFoldDB" id="T0PIC4"/>
<dbReference type="RefSeq" id="XP_008621453.1">
    <property type="nucleotide sequence ID" value="XM_008623231.1"/>
</dbReference>
<dbReference type="OrthoDB" id="687730at2759"/>
<dbReference type="InterPro" id="IPR050923">
    <property type="entry name" value="Cell_Proc_Reg/RNA_Proc"/>
</dbReference>
<dbReference type="InterPro" id="IPR000253">
    <property type="entry name" value="FHA_dom"/>
</dbReference>
<feature type="region of interest" description="Disordered" evidence="1">
    <location>
        <begin position="1"/>
        <end position="43"/>
    </location>
</feature>
<dbReference type="Gene3D" id="2.60.200.20">
    <property type="match status" value="1"/>
</dbReference>
<accession>T0PIC4</accession>
<dbReference type="EMBL" id="JH767307">
    <property type="protein sequence ID" value="EQC25119.1"/>
    <property type="molecule type" value="Genomic_DNA"/>
</dbReference>
<protein>
    <recommendedName>
        <fullName evidence="2">FHA domain-containing protein</fullName>
    </recommendedName>
</protein>
<gene>
    <name evidence="3" type="ORF">SDRG_16998</name>
</gene>
<evidence type="ECO:0000313" key="4">
    <source>
        <dbReference type="Proteomes" id="UP000030762"/>
    </source>
</evidence>
<evidence type="ECO:0000259" key="2">
    <source>
        <dbReference type="PROSITE" id="PS50006"/>
    </source>
</evidence>
<sequence length="223" mass="24277">MPPRKRKASTRSSSASSRESVSKRRSRSASISSAASSDHGNQTVSEFLTTNLDEAIAKVEAHGKKTIAKFRKEAKKARENLEASVDLTVPDDDAVDDDEAKKAPPRRYNVTVQCTEGFYKNQQFKLLLALDTNPVIHIGRSSGKKYKLPHGLSLPKDPEVSTTHAELRLGDDGKVYITDVNSTNGTSVNDNPIKPHKPMALLLTAPTHVSIGSSELTLTFAQP</sequence>
<dbReference type="PANTHER" id="PTHR23308">
    <property type="entry name" value="NUCLEAR INHIBITOR OF PROTEIN PHOSPHATASE-1"/>
    <property type="match status" value="1"/>
</dbReference>
<reference evidence="3 4" key="1">
    <citation type="submission" date="2012-04" db="EMBL/GenBank/DDBJ databases">
        <title>The Genome Sequence of Saprolegnia declina VS20.</title>
        <authorList>
            <consortium name="The Broad Institute Genome Sequencing Platform"/>
            <person name="Russ C."/>
            <person name="Nusbaum C."/>
            <person name="Tyler B."/>
            <person name="van West P."/>
            <person name="Dieguez-Uribeondo J."/>
            <person name="de Bruijn I."/>
            <person name="Tripathy S."/>
            <person name="Jiang R."/>
            <person name="Young S.K."/>
            <person name="Zeng Q."/>
            <person name="Gargeya S."/>
            <person name="Fitzgerald M."/>
            <person name="Haas B."/>
            <person name="Abouelleil A."/>
            <person name="Alvarado L."/>
            <person name="Arachchi H.M."/>
            <person name="Berlin A."/>
            <person name="Chapman S.B."/>
            <person name="Goldberg J."/>
            <person name="Griggs A."/>
            <person name="Gujja S."/>
            <person name="Hansen M."/>
            <person name="Howarth C."/>
            <person name="Imamovic A."/>
            <person name="Larimer J."/>
            <person name="McCowen C."/>
            <person name="Montmayeur A."/>
            <person name="Murphy C."/>
            <person name="Neiman D."/>
            <person name="Pearson M."/>
            <person name="Priest M."/>
            <person name="Roberts A."/>
            <person name="Saif S."/>
            <person name="Shea T."/>
            <person name="Sisk P."/>
            <person name="Sykes S."/>
            <person name="Wortman J."/>
            <person name="Nusbaum C."/>
            <person name="Birren B."/>
        </authorList>
    </citation>
    <scope>NUCLEOTIDE SEQUENCE [LARGE SCALE GENOMIC DNA]</scope>
    <source>
        <strain evidence="3 4">VS20</strain>
    </source>
</reference>
<dbReference type="CDD" id="cd00060">
    <property type="entry name" value="FHA"/>
    <property type="match status" value="1"/>
</dbReference>